<dbReference type="Proteomes" id="UP000602653">
    <property type="component" value="Chromosome"/>
</dbReference>
<proteinExistence type="predicted"/>
<dbReference type="InterPro" id="IPR050624">
    <property type="entry name" value="HTH-type_Tx_Regulator"/>
</dbReference>
<keyword evidence="5" id="KW-1185">Reference proteome</keyword>
<dbReference type="InterPro" id="IPR009057">
    <property type="entry name" value="Homeodomain-like_sf"/>
</dbReference>
<feature type="DNA-binding region" description="H-T-H motif" evidence="2">
    <location>
        <begin position="37"/>
        <end position="56"/>
    </location>
</feature>
<dbReference type="PANTHER" id="PTHR43479:SF11">
    <property type="entry name" value="ACREF_ENVCD OPERON REPRESSOR-RELATED"/>
    <property type="match status" value="1"/>
</dbReference>
<evidence type="ECO:0000256" key="1">
    <source>
        <dbReference type="ARBA" id="ARBA00023125"/>
    </source>
</evidence>
<name>A0ABX7IEZ7_9ACTO</name>
<keyword evidence="1 2" id="KW-0238">DNA-binding</keyword>
<dbReference type="EMBL" id="CP070228">
    <property type="protein sequence ID" value="QRV01714.1"/>
    <property type="molecule type" value="Genomic_DNA"/>
</dbReference>
<sequence length="226" mass="26024">MSSTSTNRTDPRYIRSSELLRNAILELSKHHRPDDISIAELTKVAGISRGTFYSHASTPAELLANVLIEELSPRFSRISSLVHDSTNTYLLRWRDIYIDLLIHVHNHRSIYKHIFIDKPESIALGYLTTYFRTVIQEYVLGFAAHNEEPPTPLWLTMATEQQVHNTIVIITSWLETDMQTSPERAMNTFMSLVPPWQLAKLSEDGRIYLRRTRTLHSMLSSSTEAK</sequence>
<feature type="domain" description="HTH tetR-type" evidence="3">
    <location>
        <begin position="14"/>
        <end position="74"/>
    </location>
</feature>
<organism evidence="4 5">
    <name type="scientific">Arcanobacterium phocisimile</name>
    <dbReference type="NCBI Taxonomy" id="1302235"/>
    <lineage>
        <taxon>Bacteria</taxon>
        <taxon>Bacillati</taxon>
        <taxon>Actinomycetota</taxon>
        <taxon>Actinomycetes</taxon>
        <taxon>Actinomycetales</taxon>
        <taxon>Actinomycetaceae</taxon>
        <taxon>Arcanobacterium</taxon>
    </lineage>
</organism>
<reference evidence="4 5" key="1">
    <citation type="submission" date="2021-02" db="EMBL/GenBank/DDBJ databases">
        <title>Complete Genome Sequence of Arcanobacterium phocisimile strain DSM 26142T from a harbour seal.</title>
        <authorList>
            <person name="Borowiak M."/>
            <person name="Alssahen M."/>
            <person name="Malorny B."/>
            <person name="Laemmler C."/>
            <person name="Siebert U."/>
            <person name="Ploetz M."/>
            <person name="Abdulmawjood A."/>
        </authorList>
    </citation>
    <scope>NUCLEOTIDE SEQUENCE [LARGE SCALE GENOMIC DNA]</scope>
    <source>
        <strain evidence="4 5">DSM 26142</strain>
    </source>
</reference>
<gene>
    <name evidence="4" type="ORF">JTE88_06350</name>
</gene>
<evidence type="ECO:0000256" key="2">
    <source>
        <dbReference type="PROSITE-ProRule" id="PRU00335"/>
    </source>
</evidence>
<evidence type="ECO:0000313" key="4">
    <source>
        <dbReference type="EMBL" id="QRV01714.1"/>
    </source>
</evidence>
<dbReference type="RefSeq" id="WP_204423689.1">
    <property type="nucleotide sequence ID" value="NZ_CP070228.1"/>
</dbReference>
<dbReference type="Gene3D" id="1.10.357.10">
    <property type="entry name" value="Tetracycline Repressor, domain 2"/>
    <property type="match status" value="1"/>
</dbReference>
<dbReference type="InterPro" id="IPR001647">
    <property type="entry name" value="HTH_TetR"/>
</dbReference>
<evidence type="ECO:0000259" key="3">
    <source>
        <dbReference type="PROSITE" id="PS50977"/>
    </source>
</evidence>
<dbReference type="PROSITE" id="PS50977">
    <property type="entry name" value="HTH_TETR_2"/>
    <property type="match status" value="1"/>
</dbReference>
<dbReference type="PANTHER" id="PTHR43479">
    <property type="entry name" value="ACREF/ENVCD OPERON REPRESSOR-RELATED"/>
    <property type="match status" value="1"/>
</dbReference>
<evidence type="ECO:0000313" key="5">
    <source>
        <dbReference type="Proteomes" id="UP000602653"/>
    </source>
</evidence>
<accession>A0ABX7IEZ7</accession>
<dbReference type="Pfam" id="PF14278">
    <property type="entry name" value="TetR_C_8"/>
    <property type="match status" value="1"/>
</dbReference>
<dbReference type="SUPFAM" id="SSF46689">
    <property type="entry name" value="Homeodomain-like"/>
    <property type="match status" value="1"/>
</dbReference>
<dbReference type="InterPro" id="IPR039532">
    <property type="entry name" value="TetR_C_Firmicutes"/>
</dbReference>
<protein>
    <submittedName>
        <fullName evidence="4">TetR/AcrR family transcriptional regulator</fullName>
    </submittedName>
</protein>